<dbReference type="GO" id="GO:0022625">
    <property type="term" value="C:cytosolic large ribosomal subunit"/>
    <property type="evidence" value="ECO:0007669"/>
    <property type="project" value="TreeGrafter"/>
</dbReference>
<reference evidence="7 8" key="1">
    <citation type="submission" date="2017-10" db="EMBL/GenBank/DDBJ databases">
        <title>A novel species of cold-tolerant Malassezia isolated from bats.</title>
        <authorList>
            <person name="Lorch J.M."/>
            <person name="Palmer J.M."/>
            <person name="Vanderwolf K.J."/>
            <person name="Schmidt K.Z."/>
            <person name="Verant M.L."/>
            <person name="Weller T.J."/>
            <person name="Blehert D.S."/>
        </authorList>
    </citation>
    <scope>NUCLEOTIDE SEQUENCE [LARGE SCALE GENOMIC DNA]</scope>
    <source>
        <strain evidence="7 8">NWHC:44797-103</strain>
    </source>
</reference>
<dbReference type="GO" id="GO:0002181">
    <property type="term" value="P:cytoplasmic translation"/>
    <property type="evidence" value="ECO:0007669"/>
    <property type="project" value="TreeGrafter"/>
</dbReference>
<dbReference type="InterPro" id="IPR005721">
    <property type="entry name" value="Ribosomal_uL22_euk/arc"/>
</dbReference>
<dbReference type="SUPFAM" id="SSF54843">
    <property type="entry name" value="Ribosomal protein L22"/>
    <property type="match status" value="1"/>
</dbReference>
<dbReference type="STRING" id="2020962.A0A2N1J9N7"/>
<dbReference type="NCBIfam" id="TIGR01038">
    <property type="entry name" value="uL22_arch_euk"/>
    <property type="match status" value="1"/>
</dbReference>
<dbReference type="PANTHER" id="PTHR11593">
    <property type="entry name" value="60S RIBOSOMAL PROTEIN L17"/>
    <property type="match status" value="1"/>
</dbReference>
<dbReference type="Pfam" id="PF00237">
    <property type="entry name" value="Ribosomal_L22"/>
    <property type="match status" value="1"/>
</dbReference>
<evidence type="ECO:0000256" key="3">
    <source>
        <dbReference type="ARBA" id="ARBA00023274"/>
    </source>
</evidence>
<dbReference type="InterPro" id="IPR036394">
    <property type="entry name" value="Ribosomal_uL22_sf"/>
</dbReference>
<dbReference type="InterPro" id="IPR029058">
    <property type="entry name" value="AB_hydrolase_fold"/>
</dbReference>
<dbReference type="OrthoDB" id="10254664at2759"/>
<name>A0A2N1J9N7_9BASI</name>
<evidence type="ECO:0000313" key="8">
    <source>
        <dbReference type="Proteomes" id="UP000232875"/>
    </source>
</evidence>
<dbReference type="GO" id="GO:0003735">
    <property type="term" value="F:structural constituent of ribosome"/>
    <property type="evidence" value="ECO:0007669"/>
    <property type="project" value="InterPro"/>
</dbReference>
<organism evidence="7 8">
    <name type="scientific">Malassezia vespertilionis</name>
    <dbReference type="NCBI Taxonomy" id="2020962"/>
    <lineage>
        <taxon>Eukaryota</taxon>
        <taxon>Fungi</taxon>
        <taxon>Dikarya</taxon>
        <taxon>Basidiomycota</taxon>
        <taxon>Ustilaginomycotina</taxon>
        <taxon>Malasseziomycetes</taxon>
        <taxon>Malasseziales</taxon>
        <taxon>Malasseziaceae</taxon>
        <taxon>Malassezia</taxon>
    </lineage>
</organism>
<evidence type="ECO:0000313" key="7">
    <source>
        <dbReference type="EMBL" id="PKI83270.1"/>
    </source>
</evidence>
<dbReference type="PANTHER" id="PTHR11593:SF10">
    <property type="entry name" value="60S RIBOSOMAL PROTEIN L17"/>
    <property type="match status" value="1"/>
</dbReference>
<comment type="similarity">
    <text evidence="1 6">Belongs to the universal ribosomal protein uL22 family.</text>
</comment>
<accession>A0A2N1J9N7</accession>
<dbReference type="InterPro" id="IPR001063">
    <property type="entry name" value="Ribosomal_uL22"/>
</dbReference>
<dbReference type="Gene3D" id="3.40.50.1820">
    <property type="entry name" value="alpha/beta hydrolase"/>
    <property type="match status" value="1"/>
</dbReference>
<evidence type="ECO:0000256" key="1">
    <source>
        <dbReference type="ARBA" id="ARBA00009451"/>
    </source>
</evidence>
<keyword evidence="8" id="KW-1185">Reference proteome</keyword>
<evidence type="ECO:0000256" key="4">
    <source>
        <dbReference type="ARBA" id="ARBA00047591"/>
    </source>
</evidence>
<dbReference type="AlphaFoldDB" id="A0A2N1J9N7"/>
<dbReference type="Pfam" id="PF08538">
    <property type="entry name" value="DUF1749"/>
    <property type="match status" value="1"/>
</dbReference>
<evidence type="ECO:0000256" key="5">
    <source>
        <dbReference type="ARBA" id="ARBA00048461"/>
    </source>
</evidence>
<dbReference type="Proteomes" id="UP000232875">
    <property type="component" value="Unassembled WGS sequence"/>
</dbReference>
<gene>
    <name evidence="7" type="primary">RPL17</name>
    <name evidence="7" type="ORF">MVES_002831</name>
</gene>
<dbReference type="Gene3D" id="3.90.470.10">
    <property type="entry name" value="Ribosomal protein L22/L17"/>
    <property type="match status" value="1"/>
</dbReference>
<evidence type="ECO:0000256" key="2">
    <source>
        <dbReference type="ARBA" id="ARBA00022980"/>
    </source>
</evidence>
<keyword evidence="3 6" id="KW-0687">Ribonucleoprotein</keyword>
<protein>
    <submittedName>
        <fullName evidence="7">Rpl17p</fullName>
    </submittedName>
</protein>
<comment type="catalytic activity">
    <reaction evidence="5">
        <text>a monoacylglycerol + H2O = glycerol + a fatty acid + H(+)</text>
        <dbReference type="Rhea" id="RHEA:15245"/>
        <dbReference type="ChEBI" id="CHEBI:15377"/>
        <dbReference type="ChEBI" id="CHEBI:15378"/>
        <dbReference type="ChEBI" id="CHEBI:17408"/>
        <dbReference type="ChEBI" id="CHEBI:17754"/>
        <dbReference type="ChEBI" id="CHEBI:28868"/>
    </reaction>
</comment>
<dbReference type="EMBL" id="KZ454992">
    <property type="protein sequence ID" value="PKI83270.1"/>
    <property type="molecule type" value="Genomic_DNA"/>
</dbReference>
<dbReference type="CDD" id="cd00336">
    <property type="entry name" value="Ribosomal_L22"/>
    <property type="match status" value="1"/>
</dbReference>
<sequence>MHGYAFDDTKISEKTARSSGHYLRVHYKNTRETAAAVSGMNLQKAFIFLDNVAEKRQIVPFRRHNGGVGRHAQAKEFKTTQGRWPVKSVKFLRDLLKNAESNAEAKGLDVESAKILNIVVQQAPRTFRRTYRAHGRINPYKSSPCHVEIHLSEPTAEVSKAVSAVEPRLNRRQLAKKRVAASHTWPSLLSAPMVLHGALALYQTSPVSLPYFETNGHFPNKLIFVAGLTDTIGVVPYLGRLAHALEKLEYSLVQPVKGSDLGGFGLSSLEGDAQELAAMVEHLLVRRENQATGKIVLMGHSTGCQDVVAFLSKDRSQFQNGEGKQLVVHGGILQAPVSDREYFTASSSSTPLRDSEKLIGEGKSDALLPRSDAVTKPRSIHGRGPGNADAVLKPAYTAYRFHSLNGKGGDDDYFSSDLTDDQIRSALQPALSRAPLLMLMGENECV</sequence>
<dbReference type="SUPFAM" id="SSF53474">
    <property type="entry name" value="alpha/beta-Hydrolases"/>
    <property type="match status" value="1"/>
</dbReference>
<dbReference type="InterPro" id="IPR013744">
    <property type="entry name" value="SidJ"/>
</dbReference>
<proteinExistence type="inferred from homology"/>
<evidence type="ECO:0000256" key="6">
    <source>
        <dbReference type="RuleBase" id="RU004005"/>
    </source>
</evidence>
<keyword evidence="2 6" id="KW-0689">Ribosomal protein</keyword>
<comment type="catalytic activity">
    <reaction evidence="4">
        <text>a diacylglycerol + H2O = a monoacylglycerol + a fatty acid + H(+)</text>
        <dbReference type="Rhea" id="RHEA:32731"/>
        <dbReference type="ChEBI" id="CHEBI:15377"/>
        <dbReference type="ChEBI" id="CHEBI:15378"/>
        <dbReference type="ChEBI" id="CHEBI:17408"/>
        <dbReference type="ChEBI" id="CHEBI:18035"/>
        <dbReference type="ChEBI" id="CHEBI:28868"/>
    </reaction>
</comment>